<protein>
    <submittedName>
        <fullName evidence="3">Uncharacterized protein</fullName>
    </submittedName>
</protein>
<evidence type="ECO:0000313" key="3">
    <source>
        <dbReference type="EMBL" id="MBW0535615.1"/>
    </source>
</evidence>
<accession>A0A9Q3IDY0</accession>
<feature type="signal peptide" evidence="2">
    <location>
        <begin position="1"/>
        <end position="21"/>
    </location>
</feature>
<dbReference type="AlphaFoldDB" id="A0A9Q3IDY0"/>
<evidence type="ECO:0000256" key="2">
    <source>
        <dbReference type="SAM" id="SignalP"/>
    </source>
</evidence>
<comment type="caution">
    <text evidence="3">The sequence shown here is derived from an EMBL/GenBank/DDBJ whole genome shotgun (WGS) entry which is preliminary data.</text>
</comment>
<evidence type="ECO:0000313" key="4">
    <source>
        <dbReference type="Proteomes" id="UP000765509"/>
    </source>
</evidence>
<name>A0A9Q3IDY0_9BASI</name>
<evidence type="ECO:0000256" key="1">
    <source>
        <dbReference type="SAM" id="MobiDB-lite"/>
    </source>
</evidence>
<sequence length="167" mass="18972">MAMARGYLHLGLLSPFLVTHGIQMPNLPCKQIVWQLTPGLSGTQWLEDLFQQPSQPNEPHIQGLSQPSEPYENALTHEPEHELAPTQSMEEPFGKSPLHVFYYSQLFLTPPYPTPARPATPSSVIIINNMPIRFPLPLLLSRRSQPPPPLIPTMRHGRNLWTCYQHL</sequence>
<keyword evidence="2" id="KW-0732">Signal</keyword>
<feature type="chain" id="PRO_5040242596" evidence="2">
    <location>
        <begin position="22"/>
        <end position="167"/>
    </location>
</feature>
<dbReference type="Proteomes" id="UP000765509">
    <property type="component" value="Unassembled WGS sequence"/>
</dbReference>
<dbReference type="EMBL" id="AVOT02040403">
    <property type="protein sequence ID" value="MBW0535615.1"/>
    <property type="molecule type" value="Genomic_DNA"/>
</dbReference>
<gene>
    <name evidence="3" type="ORF">O181_075330</name>
</gene>
<proteinExistence type="predicted"/>
<organism evidence="3 4">
    <name type="scientific">Austropuccinia psidii MF-1</name>
    <dbReference type="NCBI Taxonomy" id="1389203"/>
    <lineage>
        <taxon>Eukaryota</taxon>
        <taxon>Fungi</taxon>
        <taxon>Dikarya</taxon>
        <taxon>Basidiomycota</taxon>
        <taxon>Pucciniomycotina</taxon>
        <taxon>Pucciniomycetes</taxon>
        <taxon>Pucciniales</taxon>
        <taxon>Sphaerophragmiaceae</taxon>
        <taxon>Austropuccinia</taxon>
    </lineage>
</organism>
<feature type="compositionally biased region" description="Polar residues" evidence="1">
    <location>
        <begin position="53"/>
        <end position="68"/>
    </location>
</feature>
<reference evidence="3" key="1">
    <citation type="submission" date="2021-03" db="EMBL/GenBank/DDBJ databases">
        <title>Draft genome sequence of rust myrtle Austropuccinia psidii MF-1, a brazilian biotype.</title>
        <authorList>
            <person name="Quecine M.C."/>
            <person name="Pachon D.M.R."/>
            <person name="Bonatelli M.L."/>
            <person name="Correr F.H."/>
            <person name="Franceschini L.M."/>
            <person name="Leite T.F."/>
            <person name="Margarido G.R.A."/>
            <person name="Almeida C.A."/>
            <person name="Ferrarezi J.A."/>
            <person name="Labate C.A."/>
        </authorList>
    </citation>
    <scope>NUCLEOTIDE SEQUENCE</scope>
    <source>
        <strain evidence="3">MF-1</strain>
    </source>
</reference>
<feature type="region of interest" description="Disordered" evidence="1">
    <location>
        <begin position="53"/>
        <end position="89"/>
    </location>
</feature>
<keyword evidence="4" id="KW-1185">Reference proteome</keyword>